<keyword evidence="2" id="KW-0560">Oxidoreductase</keyword>
<reference evidence="5 6" key="1">
    <citation type="submission" date="2018-06" db="EMBL/GenBank/DDBJ databases">
        <title>Marinomonas sp. YLB-05 draft genome sequence.</title>
        <authorList>
            <person name="Yu L."/>
            <person name="Tang X."/>
        </authorList>
    </citation>
    <scope>NUCLEOTIDE SEQUENCE [LARGE SCALE GENOMIC DNA]</scope>
    <source>
        <strain evidence="5 6">YLB-05</strain>
    </source>
</reference>
<organism evidence="5 6">
    <name type="scientific">Marinomonas piezotolerans</name>
    <dbReference type="NCBI Taxonomy" id="2213058"/>
    <lineage>
        <taxon>Bacteria</taxon>
        <taxon>Pseudomonadati</taxon>
        <taxon>Pseudomonadota</taxon>
        <taxon>Gammaproteobacteria</taxon>
        <taxon>Oceanospirillales</taxon>
        <taxon>Oceanospirillaceae</taxon>
        <taxon>Marinomonas</taxon>
    </lineage>
</organism>
<evidence type="ECO:0000256" key="3">
    <source>
        <dbReference type="ARBA" id="ARBA00038157"/>
    </source>
</evidence>
<dbReference type="PANTHER" id="PTHR43364">
    <property type="entry name" value="NADH-SPECIFIC METHYLGLYOXAL REDUCTASE-RELATED"/>
    <property type="match status" value="1"/>
</dbReference>
<evidence type="ECO:0000313" key="5">
    <source>
        <dbReference type="EMBL" id="RDL45251.1"/>
    </source>
</evidence>
<name>A0A370UBX8_9GAMM</name>
<dbReference type="InterPro" id="IPR023210">
    <property type="entry name" value="NADP_OxRdtase_dom"/>
</dbReference>
<dbReference type="Proteomes" id="UP000254326">
    <property type="component" value="Unassembled WGS sequence"/>
</dbReference>
<evidence type="ECO:0000313" key="6">
    <source>
        <dbReference type="Proteomes" id="UP000254326"/>
    </source>
</evidence>
<dbReference type="PRINTS" id="PR00069">
    <property type="entry name" value="ALDKETRDTASE"/>
</dbReference>
<evidence type="ECO:0000259" key="4">
    <source>
        <dbReference type="Pfam" id="PF00248"/>
    </source>
</evidence>
<dbReference type="RefSeq" id="WP_115467285.1">
    <property type="nucleotide sequence ID" value="NZ_QKRA01000002.1"/>
</dbReference>
<dbReference type="EMBL" id="QKRA01000002">
    <property type="protein sequence ID" value="RDL45251.1"/>
    <property type="molecule type" value="Genomic_DNA"/>
</dbReference>
<keyword evidence="1" id="KW-0521">NADP</keyword>
<comment type="similarity">
    <text evidence="3">Belongs to the aldo/keto reductase family. Aldo/keto reductase 2 subfamily.</text>
</comment>
<dbReference type="PANTHER" id="PTHR43364:SF1">
    <property type="entry name" value="OXIDOREDUCTASE YDHF"/>
    <property type="match status" value="1"/>
</dbReference>
<dbReference type="InterPro" id="IPR050523">
    <property type="entry name" value="AKR_Detox_Biosynth"/>
</dbReference>
<evidence type="ECO:0000256" key="1">
    <source>
        <dbReference type="ARBA" id="ARBA00022857"/>
    </source>
</evidence>
<accession>A0A370UBX8</accession>
<dbReference type="SUPFAM" id="SSF51430">
    <property type="entry name" value="NAD(P)-linked oxidoreductase"/>
    <property type="match status" value="1"/>
</dbReference>
<dbReference type="Gene3D" id="3.20.20.100">
    <property type="entry name" value="NADP-dependent oxidoreductase domain"/>
    <property type="match status" value="1"/>
</dbReference>
<dbReference type="GO" id="GO:0005829">
    <property type="term" value="C:cytosol"/>
    <property type="evidence" value="ECO:0007669"/>
    <property type="project" value="TreeGrafter"/>
</dbReference>
<dbReference type="CDD" id="cd19092">
    <property type="entry name" value="AKR_BsYcsN_EcYdhF-like"/>
    <property type="match status" value="1"/>
</dbReference>
<gene>
    <name evidence="5" type="ORF">DN730_06470</name>
</gene>
<feature type="domain" description="NADP-dependent oxidoreductase" evidence="4">
    <location>
        <begin position="15"/>
        <end position="287"/>
    </location>
</feature>
<sequence length="298" mass="33317">MAHQYHPLGFEGSRIAQGYWRLSEWGMSDQELLGFIEQCIAAGITTVDHADIYGDYECESLFGRALKLKPSLRDELQIITKCGIKLPSNNRPDIATHRYDHSTQHILQSVDQSLQNLNVEHIELLLLHRPSPLMDADHVAEAFEHLYTVGKVRHFGVSNFTPQQFDLLQSRLEMPLIVNQVELSPLELKHFNDGTLEHAQQHAVTPMAWSPFAGGDLFKLSGISPTLHQALTTIAEAHDASIDQIALAWLLHHPSGIAPVLGSGKIERVQSAQKALELNLSDDEWFTIWVASQGHPVP</sequence>
<keyword evidence="6" id="KW-1185">Reference proteome</keyword>
<proteinExistence type="inferred from homology"/>
<dbReference type="Pfam" id="PF00248">
    <property type="entry name" value="Aldo_ket_red"/>
    <property type="match status" value="1"/>
</dbReference>
<comment type="caution">
    <text evidence="5">The sequence shown here is derived from an EMBL/GenBank/DDBJ whole genome shotgun (WGS) entry which is preliminary data.</text>
</comment>
<evidence type="ECO:0000256" key="2">
    <source>
        <dbReference type="ARBA" id="ARBA00023002"/>
    </source>
</evidence>
<dbReference type="FunFam" id="3.20.20.100:FF:000008">
    <property type="entry name" value="Aldo/keto reductase family oxidoreductase"/>
    <property type="match status" value="1"/>
</dbReference>
<dbReference type="InterPro" id="IPR036812">
    <property type="entry name" value="NAD(P)_OxRdtase_dom_sf"/>
</dbReference>
<dbReference type="AlphaFoldDB" id="A0A370UBX8"/>
<protein>
    <submittedName>
        <fullName evidence="5">Oxidoreductase</fullName>
    </submittedName>
</protein>
<dbReference type="GO" id="GO:0016491">
    <property type="term" value="F:oxidoreductase activity"/>
    <property type="evidence" value="ECO:0007669"/>
    <property type="project" value="UniProtKB-KW"/>
</dbReference>
<dbReference type="OrthoDB" id="9768793at2"/>
<dbReference type="InterPro" id="IPR020471">
    <property type="entry name" value="AKR"/>
</dbReference>